<proteinExistence type="predicted"/>
<organism evidence="2 3">
    <name type="scientific">Deinobacterium chartae</name>
    <dbReference type="NCBI Taxonomy" id="521158"/>
    <lineage>
        <taxon>Bacteria</taxon>
        <taxon>Thermotogati</taxon>
        <taxon>Deinococcota</taxon>
        <taxon>Deinococci</taxon>
        <taxon>Deinococcales</taxon>
        <taxon>Deinococcaceae</taxon>
        <taxon>Deinobacterium</taxon>
    </lineage>
</organism>
<dbReference type="EMBL" id="JACHHG010000008">
    <property type="protein sequence ID" value="MBB6098859.1"/>
    <property type="molecule type" value="Genomic_DNA"/>
</dbReference>
<keyword evidence="1" id="KW-0732">Signal</keyword>
<reference evidence="2 3" key="1">
    <citation type="submission" date="2020-08" db="EMBL/GenBank/DDBJ databases">
        <title>Genomic Encyclopedia of Type Strains, Phase IV (KMG-IV): sequencing the most valuable type-strain genomes for metagenomic binning, comparative biology and taxonomic classification.</title>
        <authorList>
            <person name="Goeker M."/>
        </authorList>
    </citation>
    <scope>NUCLEOTIDE SEQUENCE [LARGE SCALE GENOMIC DNA]</scope>
    <source>
        <strain evidence="2 3">DSM 21458</strain>
    </source>
</reference>
<sequence>MNKIVWILLGLLAWLGVTAHAAPIERCGPATLRVTQTAVRDGYSMQRLELHTPAGSVSVEDASVSADWCQDLDQDGQPEVLLSGYSGGAHCCTTHYLYQLKDAPRLMLRYFAGNAPGLMPKQLDGKGALELVGSDDRFAYAYGLCYACSPFLIRVFARTGDVYLEASRRFPATVMSGNPVTRVPREASELLGGTASLLLLGRDSEASAYIGRAPRTLQPWIRSYLPQIRRAVSDSGFLNWNLQSSVPSGLEVLPGPVPVGAFSNRGLREGVALVRGSAPELGVRPSGVSLLLFRAGERGLMPAKALMSIDLPPRAGQQTAWQPWLAVTRADGRADLVARDTRSTSAYPVYRLSAVLAPRENDPLALGLRVVGDLEAYATLNAAALSASKEAPTAAQLDARLKALRRWGSPQGARPELNRLGEVQLLAAELPEDRTDSARLRAVVALTFGRPDRNLPVRYALSVQLERSSRQWQVRNWQLERLPELPQDV</sequence>
<evidence type="ECO:0008006" key="4">
    <source>
        <dbReference type="Google" id="ProtNLM"/>
    </source>
</evidence>
<accession>A0A841I3E7</accession>
<dbReference type="RefSeq" id="WP_183987615.1">
    <property type="nucleotide sequence ID" value="NZ_JACHHG010000008.1"/>
</dbReference>
<feature type="signal peptide" evidence="1">
    <location>
        <begin position="1"/>
        <end position="21"/>
    </location>
</feature>
<evidence type="ECO:0000256" key="1">
    <source>
        <dbReference type="SAM" id="SignalP"/>
    </source>
</evidence>
<name>A0A841I3E7_9DEIO</name>
<protein>
    <recommendedName>
        <fullName evidence="4">Lipoprotein</fullName>
    </recommendedName>
</protein>
<dbReference type="Proteomes" id="UP000569951">
    <property type="component" value="Unassembled WGS sequence"/>
</dbReference>
<dbReference type="AlphaFoldDB" id="A0A841I3E7"/>
<evidence type="ECO:0000313" key="2">
    <source>
        <dbReference type="EMBL" id="MBB6098859.1"/>
    </source>
</evidence>
<feature type="chain" id="PRO_5032510198" description="Lipoprotein" evidence="1">
    <location>
        <begin position="22"/>
        <end position="489"/>
    </location>
</feature>
<keyword evidence="3" id="KW-1185">Reference proteome</keyword>
<gene>
    <name evidence="2" type="ORF">HNR42_002294</name>
</gene>
<evidence type="ECO:0000313" key="3">
    <source>
        <dbReference type="Proteomes" id="UP000569951"/>
    </source>
</evidence>
<comment type="caution">
    <text evidence="2">The sequence shown here is derived from an EMBL/GenBank/DDBJ whole genome shotgun (WGS) entry which is preliminary data.</text>
</comment>